<dbReference type="EMBL" id="JBHLUU010000128">
    <property type="protein sequence ID" value="MFC0478352.1"/>
    <property type="molecule type" value="Genomic_DNA"/>
</dbReference>
<name>A0ABV6KZC2_9BACI</name>
<dbReference type="SUPFAM" id="SSF116922">
    <property type="entry name" value="YugE-like"/>
    <property type="match status" value="1"/>
</dbReference>
<dbReference type="InterPro" id="IPR015053">
    <property type="entry name" value="DUF1871"/>
</dbReference>
<comment type="caution">
    <text evidence="1">The sequence shown here is derived from an EMBL/GenBank/DDBJ whole genome shotgun (WGS) entry which is preliminary data.</text>
</comment>
<dbReference type="Proteomes" id="UP001589738">
    <property type="component" value="Unassembled WGS sequence"/>
</dbReference>
<protein>
    <submittedName>
        <fullName evidence="1">DUF1871 family protein</fullName>
    </submittedName>
</protein>
<organism evidence="1 2">
    <name type="scientific">Robertmurraya beringensis</name>
    <dbReference type="NCBI Taxonomy" id="641660"/>
    <lineage>
        <taxon>Bacteria</taxon>
        <taxon>Bacillati</taxon>
        <taxon>Bacillota</taxon>
        <taxon>Bacilli</taxon>
        <taxon>Bacillales</taxon>
        <taxon>Bacillaceae</taxon>
        <taxon>Robertmurraya</taxon>
    </lineage>
</organism>
<accession>A0ABV6KZC2</accession>
<dbReference type="InterPro" id="IPR023162">
    <property type="entry name" value="Apc36109-like_dom_sf"/>
</dbReference>
<proteinExistence type="predicted"/>
<dbReference type="Gene3D" id="1.10.340.20">
    <property type="entry name" value="Apc36109-like domain"/>
    <property type="match status" value="1"/>
</dbReference>
<evidence type="ECO:0000313" key="1">
    <source>
        <dbReference type="EMBL" id="MFC0478352.1"/>
    </source>
</evidence>
<dbReference type="RefSeq" id="WP_377059263.1">
    <property type="nucleotide sequence ID" value="NZ_JBHLUU010000128.1"/>
</dbReference>
<dbReference type="Pfam" id="PF08958">
    <property type="entry name" value="DUF1871"/>
    <property type="match status" value="1"/>
</dbReference>
<keyword evidence="2" id="KW-1185">Reference proteome</keyword>
<evidence type="ECO:0000313" key="2">
    <source>
        <dbReference type="Proteomes" id="UP001589738"/>
    </source>
</evidence>
<gene>
    <name evidence="1" type="ORF">ACFFHF_24490</name>
</gene>
<reference evidence="1 2" key="1">
    <citation type="submission" date="2024-09" db="EMBL/GenBank/DDBJ databases">
        <authorList>
            <person name="Sun Q."/>
            <person name="Mori K."/>
        </authorList>
    </citation>
    <scope>NUCLEOTIDE SEQUENCE [LARGE SCALE GENOMIC DNA]</scope>
    <source>
        <strain evidence="1 2">CGMCC 1.9126</strain>
    </source>
</reference>
<sequence>MEMLEMNLSLLQRLMEWDPLGYGEDSYDPEIADTIQAVHVLSSPKELARKIQSIYEFSFEEIIPLSECTIMAEELLAIKNESSCSL</sequence>